<dbReference type="InterPro" id="IPR003599">
    <property type="entry name" value="Ig_sub"/>
</dbReference>
<dbReference type="GeneTree" id="ENSGT00940000153527"/>
<dbReference type="GO" id="GO:0005102">
    <property type="term" value="F:signaling receptor binding"/>
    <property type="evidence" value="ECO:0007669"/>
    <property type="project" value="TreeGrafter"/>
</dbReference>
<dbReference type="Gene3D" id="2.60.40.10">
    <property type="entry name" value="Immunoglobulins"/>
    <property type="match status" value="1"/>
</dbReference>
<dbReference type="KEGG" id="pcw:110214438"/>
<evidence type="ECO:0000256" key="2">
    <source>
        <dbReference type="ARBA" id="ARBA00022692"/>
    </source>
</evidence>
<organism evidence="10 12">
    <name type="scientific">Phascolarctos cinereus</name>
    <name type="common">Koala</name>
    <dbReference type="NCBI Taxonomy" id="38626"/>
    <lineage>
        <taxon>Eukaryota</taxon>
        <taxon>Metazoa</taxon>
        <taxon>Chordata</taxon>
        <taxon>Craniata</taxon>
        <taxon>Vertebrata</taxon>
        <taxon>Euteleostomi</taxon>
        <taxon>Mammalia</taxon>
        <taxon>Metatheria</taxon>
        <taxon>Diprotodontia</taxon>
        <taxon>Phascolarctidae</taxon>
        <taxon>Phascolarctos</taxon>
    </lineage>
</organism>
<feature type="domain" description="Ig-like" evidence="9">
    <location>
        <begin position="23"/>
        <end position="141"/>
    </location>
</feature>
<dbReference type="GO" id="GO:0050852">
    <property type="term" value="P:T cell receptor signaling pathway"/>
    <property type="evidence" value="ECO:0007669"/>
    <property type="project" value="TreeGrafter"/>
</dbReference>
<feature type="chain" id="PRO_5044648410" evidence="8">
    <location>
        <begin position="29"/>
        <end position="261"/>
    </location>
</feature>
<evidence type="ECO:0000256" key="8">
    <source>
        <dbReference type="SAM" id="SignalP"/>
    </source>
</evidence>
<keyword evidence="10" id="KW-1185">Reference proteome</keyword>
<dbReference type="RefSeq" id="XP_020851031.1">
    <property type="nucleotide sequence ID" value="XM_020995372.1"/>
</dbReference>
<evidence type="ECO:0000313" key="13">
    <source>
        <dbReference type="RefSeq" id="XP_020851032.1"/>
    </source>
</evidence>
<dbReference type="CDD" id="cd05713">
    <property type="entry name" value="IgV_MOG_like"/>
    <property type="match status" value="1"/>
</dbReference>
<dbReference type="SMART" id="SM00406">
    <property type="entry name" value="IGv"/>
    <property type="match status" value="1"/>
</dbReference>
<evidence type="ECO:0000313" key="11">
    <source>
        <dbReference type="RefSeq" id="XP_020851030.1"/>
    </source>
</evidence>
<keyword evidence="2 7" id="KW-0812">Transmembrane</keyword>
<evidence type="ECO:0000259" key="9">
    <source>
        <dbReference type="PROSITE" id="PS50835"/>
    </source>
</evidence>
<keyword evidence="3 7" id="KW-1133">Transmembrane helix</keyword>
<dbReference type="GO" id="GO:0001817">
    <property type="term" value="P:regulation of cytokine production"/>
    <property type="evidence" value="ECO:0007669"/>
    <property type="project" value="TreeGrafter"/>
</dbReference>
<dbReference type="InterPro" id="IPR013783">
    <property type="entry name" value="Ig-like_fold"/>
</dbReference>
<dbReference type="FunFam" id="2.60.40.10:FF:000183">
    <property type="entry name" value="Myelin-oligodendrocyte glycoprotein"/>
    <property type="match status" value="1"/>
</dbReference>
<dbReference type="AlphaFoldDB" id="A0A6P5L633"/>
<sequence>MELIGLSCHLFSFLVPILFLEIPTLASGKFSVIGPTGPIQASVGEVAELPCYLSPTQSAEHMGVVWFQSTRVVHLYQDGEDQFGDQDPNYQGRTELVRDSISSGNVTLKIRDMRFLDEGSYKCHFENGFNQDEADVMLKVSEYLIRNSPWLWEISGILVVSWAFEIGIAMYFLWILLRCQGYSHKEESDELDWMDWVTFLISLFLPWRMTTTLFTLFKGLCCCQNQRLLLGSERSPKPSPQSSVDPMAGCGITQAALEDGL</sequence>
<protein>
    <submittedName>
        <fullName evidence="11 12">Myelin-oligodendrocyte glycoprotein-like isoform X1</fullName>
    </submittedName>
</protein>
<gene>
    <name evidence="11 12 13" type="primary">LOC110214438</name>
</gene>
<evidence type="ECO:0000313" key="10">
    <source>
        <dbReference type="Proteomes" id="UP000515140"/>
    </source>
</evidence>
<accession>A0A6P5L633</accession>
<feature type="signal peptide" evidence="8">
    <location>
        <begin position="1"/>
        <end position="28"/>
    </location>
</feature>
<dbReference type="InterPro" id="IPR050504">
    <property type="entry name" value="IgSF_BTN/MOG"/>
</dbReference>
<evidence type="ECO:0000256" key="1">
    <source>
        <dbReference type="ARBA" id="ARBA00004370"/>
    </source>
</evidence>
<dbReference type="OMA" id="WAFEIGI"/>
<dbReference type="InterPro" id="IPR036179">
    <property type="entry name" value="Ig-like_dom_sf"/>
</dbReference>
<feature type="transmembrane region" description="Helical" evidence="7">
    <location>
        <begin position="150"/>
        <end position="176"/>
    </location>
</feature>
<dbReference type="SMART" id="SM00409">
    <property type="entry name" value="IG"/>
    <property type="match status" value="1"/>
</dbReference>
<evidence type="ECO:0000256" key="5">
    <source>
        <dbReference type="ARBA" id="ARBA00023157"/>
    </source>
</evidence>
<evidence type="ECO:0000256" key="3">
    <source>
        <dbReference type="ARBA" id="ARBA00022989"/>
    </source>
</evidence>
<evidence type="ECO:0000256" key="6">
    <source>
        <dbReference type="ARBA" id="ARBA00023319"/>
    </source>
</evidence>
<keyword evidence="6" id="KW-0393">Immunoglobulin domain</keyword>
<dbReference type="PANTHER" id="PTHR24100">
    <property type="entry name" value="BUTYROPHILIN"/>
    <property type="match status" value="1"/>
</dbReference>
<dbReference type="GO" id="GO:0009897">
    <property type="term" value="C:external side of plasma membrane"/>
    <property type="evidence" value="ECO:0007669"/>
    <property type="project" value="TreeGrafter"/>
</dbReference>
<dbReference type="RefSeq" id="XP_020851032.1">
    <property type="nucleotide sequence ID" value="XM_020995373.1"/>
</dbReference>
<keyword evidence="8" id="KW-0732">Signal</keyword>
<evidence type="ECO:0000256" key="7">
    <source>
        <dbReference type="SAM" id="Phobius"/>
    </source>
</evidence>
<comment type="subcellular location">
    <subcellularLocation>
        <location evidence="1">Membrane</location>
    </subcellularLocation>
</comment>
<dbReference type="InterPro" id="IPR007110">
    <property type="entry name" value="Ig-like_dom"/>
</dbReference>
<dbReference type="SUPFAM" id="SSF48726">
    <property type="entry name" value="Immunoglobulin"/>
    <property type="match status" value="1"/>
</dbReference>
<name>A0A6P5L633_PHACI</name>
<dbReference type="PANTHER" id="PTHR24100:SF139">
    <property type="entry name" value="BUTYROPHILIN SUBFAMILY 2 MEMBER A2"/>
    <property type="match status" value="1"/>
</dbReference>
<evidence type="ECO:0000256" key="4">
    <source>
        <dbReference type="ARBA" id="ARBA00023136"/>
    </source>
</evidence>
<dbReference type="Proteomes" id="UP000515140">
    <property type="component" value="Unplaced"/>
</dbReference>
<keyword evidence="4 7" id="KW-0472">Membrane</keyword>
<reference evidence="11 12" key="1">
    <citation type="submission" date="2025-04" db="UniProtKB">
        <authorList>
            <consortium name="RefSeq"/>
        </authorList>
    </citation>
    <scope>IDENTIFICATION</scope>
    <source>
        <tissue evidence="11 12">Spleen</tissue>
    </source>
</reference>
<dbReference type="GeneID" id="110214438"/>
<proteinExistence type="predicted"/>
<dbReference type="InterPro" id="IPR013106">
    <property type="entry name" value="Ig_V-set"/>
</dbReference>
<dbReference type="RefSeq" id="XP_020851030.1">
    <property type="nucleotide sequence ID" value="XM_020995371.1"/>
</dbReference>
<dbReference type="Pfam" id="PF07686">
    <property type="entry name" value="V-set"/>
    <property type="match status" value="1"/>
</dbReference>
<keyword evidence="5" id="KW-1015">Disulfide bond</keyword>
<dbReference type="PROSITE" id="PS50835">
    <property type="entry name" value="IG_LIKE"/>
    <property type="match status" value="1"/>
</dbReference>
<evidence type="ECO:0000313" key="12">
    <source>
        <dbReference type="RefSeq" id="XP_020851031.1"/>
    </source>
</evidence>